<dbReference type="InterPro" id="IPR016035">
    <property type="entry name" value="Acyl_Trfase/lysoPLipase"/>
</dbReference>
<feature type="region of interest" description="Disordered" evidence="8">
    <location>
        <begin position="502"/>
        <end position="540"/>
    </location>
</feature>
<reference evidence="11" key="1">
    <citation type="submission" date="2020-04" db="EMBL/GenBank/DDBJ databases">
        <authorList>
            <person name="Neveu A P."/>
        </authorList>
    </citation>
    <scope>NUCLEOTIDE SEQUENCE</scope>
    <source>
        <tissue evidence="11">Whole embryo</tissue>
    </source>
</reference>
<dbReference type="GO" id="GO:0005829">
    <property type="term" value="C:cytosol"/>
    <property type="evidence" value="ECO:0007669"/>
    <property type="project" value="TreeGrafter"/>
</dbReference>
<evidence type="ECO:0000256" key="6">
    <source>
        <dbReference type="PROSITE-ProRule" id="PRU00555"/>
    </source>
</evidence>
<keyword evidence="5 6" id="KW-0443">Lipid metabolism</keyword>
<evidence type="ECO:0000256" key="3">
    <source>
        <dbReference type="ARBA" id="ARBA00022490"/>
    </source>
</evidence>
<dbReference type="GO" id="GO:0005509">
    <property type="term" value="F:calcium ion binding"/>
    <property type="evidence" value="ECO:0007669"/>
    <property type="project" value="TreeGrafter"/>
</dbReference>
<evidence type="ECO:0000256" key="7">
    <source>
        <dbReference type="RuleBase" id="RU362102"/>
    </source>
</evidence>
<keyword evidence="7" id="KW-0106">Calcium</keyword>
<evidence type="ECO:0000256" key="2">
    <source>
        <dbReference type="ARBA" id="ARBA00013278"/>
    </source>
</evidence>
<dbReference type="CDD" id="cd07200">
    <property type="entry name" value="cPLA2_Grp-IVA"/>
    <property type="match status" value="1"/>
</dbReference>
<comment type="domain">
    <text evidence="7">The N-terminal C2 domain associates with lipid membranes upon calcium binding.</text>
</comment>
<evidence type="ECO:0000256" key="4">
    <source>
        <dbReference type="ARBA" id="ARBA00022801"/>
    </source>
</evidence>
<comment type="catalytic activity">
    <reaction evidence="7">
        <text>a 1,2-diacyl-sn-glycero-3-phosphocholine + H2O = a 1-acyl-sn-glycero-3-phosphocholine + a fatty acid + H(+)</text>
        <dbReference type="Rhea" id="RHEA:15801"/>
        <dbReference type="ChEBI" id="CHEBI:15377"/>
        <dbReference type="ChEBI" id="CHEBI:15378"/>
        <dbReference type="ChEBI" id="CHEBI:28868"/>
        <dbReference type="ChEBI" id="CHEBI:57643"/>
        <dbReference type="ChEBI" id="CHEBI:58168"/>
        <dbReference type="EC" id="3.1.1.4"/>
    </reaction>
</comment>
<feature type="compositionally biased region" description="Acidic residues" evidence="8">
    <location>
        <begin position="510"/>
        <end position="526"/>
    </location>
</feature>
<name>A0A6F9DPF8_9ASCI</name>
<dbReference type="PANTHER" id="PTHR10728:SF40">
    <property type="entry name" value="PATATIN FAMILY PROTEIN"/>
    <property type="match status" value="1"/>
</dbReference>
<dbReference type="EMBL" id="LR789058">
    <property type="protein sequence ID" value="CAB3264920.1"/>
    <property type="molecule type" value="mRNA"/>
</dbReference>
<dbReference type="GO" id="GO:0005544">
    <property type="term" value="F:calcium-dependent phospholipid binding"/>
    <property type="evidence" value="ECO:0007669"/>
    <property type="project" value="TreeGrafter"/>
</dbReference>
<evidence type="ECO:0000256" key="8">
    <source>
        <dbReference type="SAM" id="MobiDB-lite"/>
    </source>
</evidence>
<dbReference type="GO" id="GO:0046475">
    <property type="term" value="P:glycerophospholipid catabolic process"/>
    <property type="evidence" value="ECO:0007669"/>
    <property type="project" value="TreeGrafter"/>
</dbReference>
<dbReference type="SUPFAM" id="SSF49562">
    <property type="entry name" value="C2 domain (Calcium/lipid-binding domain, CaLB)"/>
    <property type="match status" value="1"/>
</dbReference>
<dbReference type="Gene3D" id="2.60.40.150">
    <property type="entry name" value="C2 domain"/>
    <property type="match status" value="1"/>
</dbReference>
<keyword evidence="6 7" id="KW-0442">Lipid degradation</keyword>
<dbReference type="PANTHER" id="PTHR10728">
    <property type="entry name" value="CYTOSOLIC PHOSPHOLIPASE A2"/>
    <property type="match status" value="1"/>
</dbReference>
<dbReference type="Pfam" id="PF00168">
    <property type="entry name" value="C2"/>
    <property type="match status" value="1"/>
</dbReference>
<keyword evidence="7" id="KW-0479">Metal-binding</keyword>
<dbReference type="InterPro" id="IPR035892">
    <property type="entry name" value="C2_domain_sf"/>
</dbReference>
<protein>
    <recommendedName>
        <fullName evidence="2 7">Phospholipase A2</fullName>
        <ecNumber evidence="2 7">3.1.1.4</ecNumber>
    </recommendedName>
</protein>
<evidence type="ECO:0000256" key="1">
    <source>
        <dbReference type="ARBA" id="ARBA00004496"/>
    </source>
</evidence>
<evidence type="ECO:0000259" key="10">
    <source>
        <dbReference type="PROSITE" id="PS51210"/>
    </source>
</evidence>
<feature type="domain" description="PLA2c" evidence="10">
    <location>
        <begin position="208"/>
        <end position="835"/>
    </location>
</feature>
<keyword evidence="4 6" id="KW-0378">Hydrolase</keyword>
<gene>
    <name evidence="11" type="primary">Pla2g4c-001</name>
</gene>
<proteinExistence type="evidence at transcript level"/>
<evidence type="ECO:0000256" key="5">
    <source>
        <dbReference type="ARBA" id="ARBA00023098"/>
    </source>
</evidence>
<dbReference type="AlphaFoldDB" id="A0A6F9DPF8"/>
<accession>A0A6F9DPF8</accession>
<dbReference type="GO" id="GO:0047498">
    <property type="term" value="F:calcium-dependent phospholipase A2 activity"/>
    <property type="evidence" value="ECO:0007669"/>
    <property type="project" value="TreeGrafter"/>
</dbReference>
<organism evidence="11">
    <name type="scientific">Phallusia mammillata</name>
    <dbReference type="NCBI Taxonomy" id="59560"/>
    <lineage>
        <taxon>Eukaryota</taxon>
        <taxon>Metazoa</taxon>
        <taxon>Chordata</taxon>
        <taxon>Tunicata</taxon>
        <taxon>Ascidiacea</taxon>
        <taxon>Phlebobranchia</taxon>
        <taxon>Ascidiidae</taxon>
        <taxon>Phallusia</taxon>
    </lineage>
</organism>
<feature type="domain" description="C2" evidence="9">
    <location>
        <begin position="71"/>
        <end position="194"/>
    </location>
</feature>
<dbReference type="PROSITE" id="PS50004">
    <property type="entry name" value="C2"/>
    <property type="match status" value="1"/>
</dbReference>
<comment type="subcellular location">
    <subcellularLocation>
        <location evidence="1">Cytoplasm</location>
    </subcellularLocation>
</comment>
<dbReference type="Pfam" id="PF01735">
    <property type="entry name" value="PLA2_B"/>
    <property type="match status" value="2"/>
</dbReference>
<dbReference type="SUPFAM" id="SSF52151">
    <property type="entry name" value="FabD/lysophospholipase-like"/>
    <property type="match status" value="2"/>
</dbReference>
<evidence type="ECO:0000313" key="11">
    <source>
        <dbReference type="EMBL" id="CAB3264920.1"/>
    </source>
</evidence>
<dbReference type="InterPro" id="IPR002642">
    <property type="entry name" value="LysoPLipase_cat_dom"/>
</dbReference>
<evidence type="ECO:0000259" key="9">
    <source>
        <dbReference type="PROSITE" id="PS50004"/>
    </source>
</evidence>
<dbReference type="Gene3D" id="3.40.1090.10">
    <property type="entry name" value="Cytosolic phospholipase A2 catalytic domain"/>
    <property type="match status" value="1"/>
</dbReference>
<feature type="region of interest" description="Disordered" evidence="8">
    <location>
        <begin position="553"/>
        <end position="572"/>
    </location>
</feature>
<dbReference type="InterPro" id="IPR000008">
    <property type="entry name" value="C2_dom"/>
</dbReference>
<dbReference type="EC" id="3.1.1.4" evidence="2 7"/>
<dbReference type="PROSITE" id="PS51210">
    <property type="entry name" value="PLA2C"/>
    <property type="match status" value="1"/>
</dbReference>
<dbReference type="SMART" id="SM00239">
    <property type="entry name" value="C2"/>
    <property type="match status" value="1"/>
</dbReference>
<sequence>MSVRVFKFPQAEGEELEHAETRQLSRHNAIVKRGTSAQPSEAPAVGIADTGTKLGSLRIEAEQRGVLKNAGDKPDPFQFFEVEHAPCHVLKVRVLCGRNISKGRFGDILDTPDPYVLIHIREAPDGRKRTKHIDNEPNPKWDEQLTYFLPPCLDKHIVADIRLMDANYSIDEQMGSVEFDVGPIPLEQTVSKTFSFNETSEVDIEFRKESKYESDIRYSLALCPEEKEFRSARKRSVCEALRRVMVAGPRTVRETPTIAIVGSGGGFRAVTGYSGAIKALHDMGIFDCATYVAGLSGSSWYLATLYAHDQYPKVGPEIINEEIRKNIQSSPFWLLRPECLMRYSHRLRAKMKSGQPVTFTDFFGLLIGQTLLGSDKMETATLSQFGDKIKNGKLPMPLMTCLHVRPNVSAMTFHDWIEFSPYEIGMAKYGAFMKTKYFGSKFYMGVVAREFEESPLHFLMGIWGSAFSILFNRLVEKSKGLGKADNKNEDFRQELEKELDETLKNQLNMPEEDSEEEYSEDDEEYSDAAQELPNEAKQTEKRPSIIGSWFGVGGGASASSDPPEEEAEEKKQKGFFGSLVSNMFGSHFMESRDNRAGKILNYMRGLSLNRTYPLSPFTPLVKSTIAEDGEFVKIHEPMEVRRKKVHLVDSGLTFNSPYPAILRPQRAVDLILSFDFSGRPTDNHEPFKEILLAEKWAHMHHLPFPKIDRSIFEENGMKECYVFKDESDDRAPTIIHFVLCNEQFKKFSAPGVPRKPGDNRADFSIFDQPKTPYSTFNFQYSNEAFDRLNKLMEFNTLLHKETILEEIQSCISLRRHSQTRCSITLNDIRNSFHMSVKNKQSLEKAIMTSGNIPLD</sequence>
<dbReference type="SMART" id="SM00022">
    <property type="entry name" value="PLAc"/>
    <property type="match status" value="1"/>
</dbReference>
<keyword evidence="3 7" id="KW-0963">Cytoplasm</keyword>